<dbReference type="Gene3D" id="3.30.465.10">
    <property type="match status" value="1"/>
</dbReference>
<dbReference type="AlphaFoldDB" id="A0A150H6C0"/>
<dbReference type="Proteomes" id="UP000243589">
    <property type="component" value="Unassembled WGS sequence"/>
</dbReference>
<accession>A0A150H6C0</accession>
<feature type="domain" description="FAD-binding PCMH-type" evidence="5">
    <location>
        <begin position="36"/>
        <end position="215"/>
    </location>
</feature>
<sequence>MSIADIAGLKEALGRAFTDDPDVLQTYSFDHAQFSTAGKPLALVRAQTVEDVQTTVRFAHEHGVPIVPQGARTGLAGAANAIDGGILLSLERMNRVLDVNTVEQTCTVEPGIINGDLKRHLDSFDMSYPPDPGSVAISSIGGNVSTNAGGMCCVKYGVTADYVRSLKVVLPDGTLTTVGRPTKKGVAGYNLHSLIIGAEGTLGVVVEVTLELVPKLPPPLTAVAIFPDSVSAAGAVTDYMGTGGRPSFMEYMDRQVIEFVNAYGDFGLPDGAGAILLVQADGDGSTESAAAELERFTAVAKAVGADDVFFSDDPADSELLVAARRAVSPATQKFTHALGGGELVDDICVPRARLRDIFARLDEIAEQYPQLTFSCCAHAGDGNLHPTVTFNALDDEQVRLAEEAFGEIMRAGMECGGTITGEHGVGSLKAPWLRHELDEGSRAMHMAIKKAIDPKNIMNPGKMLQFLGEA</sequence>
<dbReference type="InterPro" id="IPR016171">
    <property type="entry name" value="Vanillyl_alc_oxidase_C-sub2"/>
</dbReference>
<protein>
    <submittedName>
        <fullName evidence="6">Putative FAD-linked oxidoreductase</fullName>
        <ecNumber evidence="6">1.-.-.-</ecNumber>
    </submittedName>
</protein>
<dbReference type="InterPro" id="IPR006094">
    <property type="entry name" value="Oxid_FAD_bind_N"/>
</dbReference>
<dbReference type="PANTHER" id="PTHR42934:SF2">
    <property type="entry name" value="GLYCOLATE OXIDASE SUBUNIT GLCD"/>
    <property type="match status" value="1"/>
</dbReference>
<dbReference type="Gene3D" id="1.10.45.10">
    <property type="entry name" value="Vanillyl-alcohol Oxidase, Chain A, domain 4"/>
    <property type="match status" value="1"/>
</dbReference>
<dbReference type="InterPro" id="IPR051914">
    <property type="entry name" value="FAD-linked_OxidoTrans_Type4"/>
</dbReference>
<dbReference type="InterPro" id="IPR036318">
    <property type="entry name" value="FAD-bd_PCMH-like_sf"/>
</dbReference>
<dbReference type="SUPFAM" id="SSF56176">
    <property type="entry name" value="FAD-binding/transporter-associated domain-like"/>
    <property type="match status" value="1"/>
</dbReference>
<dbReference type="InterPro" id="IPR004113">
    <property type="entry name" value="FAD-bd_oxidored_4_C"/>
</dbReference>
<dbReference type="InterPro" id="IPR016164">
    <property type="entry name" value="FAD-linked_Oxase-like_C"/>
</dbReference>
<dbReference type="EC" id="1.-.-.-" evidence="6"/>
<comment type="caution">
    <text evidence="6">The sequence shown here is derived from an EMBL/GenBank/DDBJ whole genome shotgun (WGS) entry which is preliminary data.</text>
</comment>
<evidence type="ECO:0000256" key="4">
    <source>
        <dbReference type="ARBA" id="ARBA00023002"/>
    </source>
</evidence>
<keyword evidence="7" id="KW-1185">Reference proteome</keyword>
<evidence type="ECO:0000256" key="2">
    <source>
        <dbReference type="ARBA" id="ARBA00022630"/>
    </source>
</evidence>
<keyword evidence="3" id="KW-0274">FAD</keyword>
<evidence type="ECO:0000256" key="1">
    <source>
        <dbReference type="ARBA" id="ARBA00001974"/>
    </source>
</evidence>
<evidence type="ECO:0000256" key="3">
    <source>
        <dbReference type="ARBA" id="ARBA00022827"/>
    </source>
</evidence>
<dbReference type="GO" id="GO:0071949">
    <property type="term" value="F:FAD binding"/>
    <property type="evidence" value="ECO:0007669"/>
    <property type="project" value="InterPro"/>
</dbReference>
<evidence type="ECO:0000313" key="7">
    <source>
        <dbReference type="Proteomes" id="UP000243589"/>
    </source>
</evidence>
<dbReference type="Pfam" id="PF02913">
    <property type="entry name" value="FAD-oxidase_C"/>
    <property type="match status" value="1"/>
</dbReference>
<dbReference type="Gene3D" id="3.30.70.2740">
    <property type="match status" value="1"/>
</dbReference>
<gene>
    <name evidence="6" type="ORF">Bravens_01698</name>
</gene>
<name>A0A150H6C0_9MICO</name>
<dbReference type="PANTHER" id="PTHR42934">
    <property type="entry name" value="GLYCOLATE OXIDASE SUBUNIT GLCD"/>
    <property type="match status" value="1"/>
</dbReference>
<dbReference type="SUPFAM" id="SSF55103">
    <property type="entry name" value="FAD-linked oxidases, C-terminal domain"/>
    <property type="match status" value="1"/>
</dbReference>
<dbReference type="FunFam" id="1.10.45.10:FF:000001">
    <property type="entry name" value="D-lactate dehydrogenase mitochondrial"/>
    <property type="match status" value="1"/>
</dbReference>
<dbReference type="InterPro" id="IPR016166">
    <property type="entry name" value="FAD-bd_PCMH"/>
</dbReference>
<reference evidence="6 7" key="1">
    <citation type="submission" date="2016-01" db="EMBL/GenBank/DDBJ databases">
        <title>Use of Whole Genome Sequencing to ascertain that Brevibacterium massiliense (Roux, Raoult 2009) is a later heterotypic synonym of Brevibacterium ravenspurgense (Mages 2008).</title>
        <authorList>
            <person name="Bernier A.-M."/>
            <person name="Burdz T."/>
            <person name="Huynh C."/>
            <person name="Pachecho A.L."/>
            <person name="Wiebe D."/>
            <person name="Bonner C."/>
            <person name="Bernard K."/>
        </authorList>
    </citation>
    <scope>NUCLEOTIDE SEQUENCE [LARGE SCALE GENOMIC DNA]</scope>
    <source>
        <strain evidence="6 7">CCUG56047</strain>
    </source>
</reference>
<dbReference type="EMBL" id="LQQC01000011">
    <property type="protein sequence ID" value="KXZ57677.1"/>
    <property type="molecule type" value="Genomic_DNA"/>
</dbReference>
<proteinExistence type="predicted"/>
<dbReference type="PROSITE" id="PS51387">
    <property type="entry name" value="FAD_PCMH"/>
    <property type="match status" value="1"/>
</dbReference>
<dbReference type="RefSeq" id="WP_062022373.1">
    <property type="nucleotide sequence ID" value="NZ_LQQC01000011.1"/>
</dbReference>
<dbReference type="PATRIC" id="fig|479117.4.peg.1683"/>
<dbReference type="Pfam" id="PF01565">
    <property type="entry name" value="FAD_binding_4"/>
    <property type="match status" value="1"/>
</dbReference>
<keyword evidence="2" id="KW-0285">Flavoprotein</keyword>
<evidence type="ECO:0000313" key="6">
    <source>
        <dbReference type="EMBL" id="KXZ57677.1"/>
    </source>
</evidence>
<evidence type="ECO:0000259" key="5">
    <source>
        <dbReference type="PROSITE" id="PS51387"/>
    </source>
</evidence>
<dbReference type="InterPro" id="IPR016169">
    <property type="entry name" value="FAD-bd_PCMH_sub2"/>
</dbReference>
<keyword evidence="4 6" id="KW-0560">Oxidoreductase</keyword>
<organism evidence="6 7">
    <name type="scientific">Brevibacterium ravenspurgense</name>
    <dbReference type="NCBI Taxonomy" id="479117"/>
    <lineage>
        <taxon>Bacteria</taxon>
        <taxon>Bacillati</taxon>
        <taxon>Actinomycetota</taxon>
        <taxon>Actinomycetes</taxon>
        <taxon>Micrococcales</taxon>
        <taxon>Brevibacteriaceae</taxon>
        <taxon>Brevibacterium</taxon>
    </lineage>
</organism>
<comment type="cofactor">
    <cofactor evidence="1">
        <name>FAD</name>
        <dbReference type="ChEBI" id="CHEBI:57692"/>
    </cofactor>
</comment>
<dbReference type="GO" id="GO:0016491">
    <property type="term" value="F:oxidoreductase activity"/>
    <property type="evidence" value="ECO:0007669"/>
    <property type="project" value="UniProtKB-KW"/>
</dbReference>